<dbReference type="STRING" id="84645.A0A498NRF3"/>
<dbReference type="SUPFAM" id="SSF53474">
    <property type="entry name" value="alpha/beta-Hydrolases"/>
    <property type="match status" value="1"/>
</dbReference>
<gene>
    <name evidence="4" type="ORF">ROHU_014992</name>
</gene>
<dbReference type="GO" id="GO:0051723">
    <property type="term" value="F:protein methylesterase activity"/>
    <property type="evidence" value="ECO:0007669"/>
    <property type="project" value="InterPro"/>
</dbReference>
<protein>
    <submittedName>
        <fullName evidence="4">Phosphatase methylesterase 1-like protein</fullName>
    </submittedName>
</protein>
<feature type="compositionally biased region" description="Basic and acidic residues" evidence="3">
    <location>
        <begin position="1"/>
        <end position="12"/>
    </location>
</feature>
<evidence type="ECO:0000313" key="4">
    <source>
        <dbReference type="EMBL" id="RXN34269.1"/>
    </source>
</evidence>
<evidence type="ECO:0000313" key="5">
    <source>
        <dbReference type="Proteomes" id="UP000290572"/>
    </source>
</evidence>
<organism evidence="4 5">
    <name type="scientific">Labeo rohita</name>
    <name type="common">Indian major carp</name>
    <name type="synonym">Cyprinus rohita</name>
    <dbReference type="NCBI Taxonomy" id="84645"/>
    <lineage>
        <taxon>Eukaryota</taxon>
        <taxon>Metazoa</taxon>
        <taxon>Chordata</taxon>
        <taxon>Craniata</taxon>
        <taxon>Vertebrata</taxon>
        <taxon>Euteleostomi</taxon>
        <taxon>Actinopterygii</taxon>
        <taxon>Neopterygii</taxon>
        <taxon>Teleostei</taxon>
        <taxon>Ostariophysi</taxon>
        <taxon>Cypriniformes</taxon>
        <taxon>Cyprinidae</taxon>
        <taxon>Labeoninae</taxon>
        <taxon>Labeonini</taxon>
        <taxon>Labeo</taxon>
    </lineage>
</organism>
<dbReference type="InterPro" id="IPR029058">
    <property type="entry name" value="AB_hydrolase_fold"/>
</dbReference>
<keyword evidence="5" id="KW-1185">Reference proteome</keyword>
<dbReference type="AlphaFoldDB" id="A0A498NRF3"/>
<feature type="region of interest" description="Disordered" evidence="3">
    <location>
        <begin position="1"/>
        <end position="26"/>
    </location>
</feature>
<dbReference type="Proteomes" id="UP000290572">
    <property type="component" value="Unassembled WGS sequence"/>
</dbReference>
<evidence type="ECO:0000256" key="1">
    <source>
        <dbReference type="ARBA" id="ARBA00022487"/>
    </source>
</evidence>
<evidence type="ECO:0000256" key="3">
    <source>
        <dbReference type="SAM" id="MobiDB-lite"/>
    </source>
</evidence>
<dbReference type="InterPro" id="IPR016812">
    <property type="entry name" value="PPase_methylesterase_euk"/>
</dbReference>
<proteinExistence type="predicted"/>
<name>A0A498NRF3_LABRO</name>
<dbReference type="PANTHER" id="PTHR14189:SF0">
    <property type="entry name" value="PROTEIN PHOSPHATASE METHYLESTERASE 1"/>
    <property type="match status" value="1"/>
</dbReference>
<dbReference type="PANTHER" id="PTHR14189">
    <property type="entry name" value="PROTEIN PHOSPHATASE METHYLESTERASE-1 RELATED"/>
    <property type="match status" value="1"/>
</dbReference>
<reference evidence="4 5" key="1">
    <citation type="submission" date="2018-03" db="EMBL/GenBank/DDBJ databases">
        <title>Draft genome sequence of Rohu Carp (Labeo rohita).</title>
        <authorList>
            <person name="Das P."/>
            <person name="Kushwaha B."/>
            <person name="Joshi C.G."/>
            <person name="Kumar D."/>
            <person name="Nagpure N.S."/>
            <person name="Sahoo L."/>
            <person name="Das S.P."/>
            <person name="Bit A."/>
            <person name="Patnaik S."/>
            <person name="Meher P.K."/>
            <person name="Jayasankar P."/>
            <person name="Koringa P.G."/>
            <person name="Patel N.V."/>
            <person name="Hinsu A.T."/>
            <person name="Kumar R."/>
            <person name="Pandey M."/>
            <person name="Agarwal S."/>
            <person name="Srivastava S."/>
            <person name="Singh M."/>
            <person name="Iquebal M.A."/>
            <person name="Jaiswal S."/>
            <person name="Angadi U.B."/>
            <person name="Kumar N."/>
            <person name="Raza M."/>
            <person name="Shah T.M."/>
            <person name="Rai A."/>
            <person name="Jena J.K."/>
        </authorList>
    </citation>
    <scope>NUCLEOTIDE SEQUENCE [LARGE SCALE GENOMIC DNA]</scope>
    <source>
        <strain evidence="4">DASCIFA01</strain>
        <tissue evidence="4">Testis</tissue>
    </source>
</reference>
<comment type="caution">
    <text evidence="4">The sequence shown here is derived from an EMBL/GenBank/DDBJ whole genome shotgun (WGS) entry which is preliminary data.</text>
</comment>
<evidence type="ECO:0000256" key="2">
    <source>
        <dbReference type="ARBA" id="ARBA00022801"/>
    </source>
</evidence>
<accession>A0A498NRF3</accession>
<dbReference type="EMBL" id="QBIY01011201">
    <property type="protein sequence ID" value="RXN34269.1"/>
    <property type="molecule type" value="Genomic_DNA"/>
</dbReference>
<keyword evidence="2" id="KW-0378">Hydrolase</keyword>
<dbReference type="Gene3D" id="3.40.50.1820">
    <property type="entry name" value="alpha/beta hydrolase"/>
    <property type="match status" value="1"/>
</dbReference>
<sequence length="243" mass="26317">MASERSSAESRSSHLSSDPTIGTDASANSMWEESFDTENHGVSTKRDYSPVSWSEYFEMMDDVVIGDVANVVRATYGEIPPSIILVGHNMGGAIAVHAASGALLPSVVGLVAIDVVEGSAMDVLHSMQNFLRGRPKSFKSIDHAIEWSVKSGQIRNLESAKVSMVGQVRRCEVDEGDSAEPVSPVTESVAEGHEEFYDLNYVTDKAESSTSAEVADALASFMIRHKFAEARSETKSSSYPFMR</sequence>
<keyword evidence="1" id="KW-0719">Serine esterase</keyword>